<sequence length="577" mass="65297">MSFFLSLSLSLLLGDVAMAASASSSSERELTQTPTWAVASVCAVIIIISISLESILHKLGTWLTEKQKRALYEALMKVKAELMVLGFISLLLTFGQTYISKICISSKAADTMLPCKPDGVSDETTSSEEHRRRLLWFDHRFLAGAGSSTVECKEGQEPLISVEALHQLHILIFFLAVFHVLYSAVTMLLGRLKTRGWKKWEQETLTHDYEFSNDPSRFRLTHETSFVRAHTSFWTRIPIFFYIGCFFRQFFRSVSKSDYLTLRNGFINVHLAPGSKFNFQKYIKRSLEDDFKIVVGVSPVLWASFVIFLLLNVNGWQALFWTSLIPLIIILAIGTELQSVLTKMALEITERHAVVQGMPLVQGSDQYFWFGRPQLLLHLIHFALFQNAFQITYFLWIWYSFGLKSCFHANFKLAIIKVASGVAVLFLCSYITLPLYALVTQMGSRMKKSIFDEQTSKALKKWHMAVKKRKKGGKTPTRTLGESVSPSPSVFSSTGHTLHRFKTTGHSTHSFTYEDHDVSDLEADPLSPASSASNLIINEDHDDDDHETEISEPHHGGETSSNENDFSFVKPAPVREM</sequence>
<dbReference type="EMBL" id="CM051400">
    <property type="protein sequence ID" value="KAJ4714029.1"/>
    <property type="molecule type" value="Genomic_DNA"/>
</dbReference>
<organism evidence="1 2">
    <name type="scientific">Melia azedarach</name>
    <name type="common">Chinaberry tree</name>
    <dbReference type="NCBI Taxonomy" id="155640"/>
    <lineage>
        <taxon>Eukaryota</taxon>
        <taxon>Viridiplantae</taxon>
        <taxon>Streptophyta</taxon>
        <taxon>Embryophyta</taxon>
        <taxon>Tracheophyta</taxon>
        <taxon>Spermatophyta</taxon>
        <taxon>Magnoliopsida</taxon>
        <taxon>eudicotyledons</taxon>
        <taxon>Gunneridae</taxon>
        <taxon>Pentapetalae</taxon>
        <taxon>rosids</taxon>
        <taxon>malvids</taxon>
        <taxon>Sapindales</taxon>
        <taxon>Meliaceae</taxon>
        <taxon>Melia</taxon>
    </lineage>
</organism>
<accession>A0ACC1XTI4</accession>
<gene>
    <name evidence="1" type="ORF">OWV82_012570</name>
</gene>
<evidence type="ECO:0000313" key="2">
    <source>
        <dbReference type="Proteomes" id="UP001164539"/>
    </source>
</evidence>
<protein>
    <submittedName>
        <fullName evidence="1">MLO-like protein</fullName>
    </submittedName>
</protein>
<name>A0ACC1XTI4_MELAZ</name>
<dbReference type="Proteomes" id="UP001164539">
    <property type="component" value="Chromosome 7"/>
</dbReference>
<keyword evidence="2" id="KW-1185">Reference proteome</keyword>
<reference evidence="1 2" key="1">
    <citation type="journal article" date="2023" name="Science">
        <title>Complex scaffold remodeling in plant triterpene biosynthesis.</title>
        <authorList>
            <person name="De La Pena R."/>
            <person name="Hodgson H."/>
            <person name="Liu J.C."/>
            <person name="Stephenson M.J."/>
            <person name="Martin A.C."/>
            <person name="Owen C."/>
            <person name="Harkess A."/>
            <person name="Leebens-Mack J."/>
            <person name="Jimenez L.E."/>
            <person name="Osbourn A."/>
            <person name="Sattely E.S."/>
        </authorList>
    </citation>
    <scope>NUCLEOTIDE SEQUENCE [LARGE SCALE GENOMIC DNA]</scope>
    <source>
        <strain evidence="2">cv. JPN11</strain>
        <tissue evidence="1">Leaf</tissue>
    </source>
</reference>
<comment type="caution">
    <text evidence="1">The sequence shown here is derived from an EMBL/GenBank/DDBJ whole genome shotgun (WGS) entry which is preliminary data.</text>
</comment>
<proteinExistence type="predicted"/>
<evidence type="ECO:0000313" key="1">
    <source>
        <dbReference type="EMBL" id="KAJ4714029.1"/>
    </source>
</evidence>